<dbReference type="SUPFAM" id="SSF53448">
    <property type="entry name" value="Nucleotide-diphospho-sugar transferases"/>
    <property type="match status" value="1"/>
</dbReference>
<name>A0ABQ1UMV9_9BACT</name>
<dbReference type="InterPro" id="IPR001173">
    <property type="entry name" value="Glyco_trans_2-like"/>
</dbReference>
<accession>A0ABQ1UMV9</accession>
<evidence type="ECO:0000259" key="1">
    <source>
        <dbReference type="Pfam" id="PF00535"/>
    </source>
</evidence>
<keyword evidence="3" id="KW-1185">Reference proteome</keyword>
<proteinExistence type="predicted"/>
<dbReference type="InterPro" id="IPR029044">
    <property type="entry name" value="Nucleotide-diphossugar_trans"/>
</dbReference>
<dbReference type="Pfam" id="PF00535">
    <property type="entry name" value="Glycos_transf_2"/>
    <property type="match status" value="1"/>
</dbReference>
<reference evidence="3" key="1">
    <citation type="journal article" date="2019" name="Int. J. Syst. Evol. Microbiol.">
        <title>The Global Catalogue of Microorganisms (GCM) 10K type strain sequencing project: providing services to taxonomists for standard genome sequencing and annotation.</title>
        <authorList>
            <consortium name="The Broad Institute Genomics Platform"/>
            <consortium name="The Broad Institute Genome Sequencing Center for Infectious Disease"/>
            <person name="Wu L."/>
            <person name="Ma J."/>
        </authorList>
    </citation>
    <scope>NUCLEOTIDE SEQUENCE [LARGE SCALE GENOMIC DNA]</scope>
    <source>
        <strain evidence="3">CGMCC 1.15197</strain>
    </source>
</reference>
<sequence>MSVSISPAGVTLLVCTHNGESRLPATLRYIAAQQVPAHVAWEVLIISNASSDKTLEVAARLCQELQLSVACRVLDEPVAGKENALIRGFEAANYEFIAVVDDDNWLASDYVAVAHKIMCAHPEIGILGAHAQGAYEVTPPAWFEAFRAVYAIGPQNDGVSGPLPDNAGYVYGAGSVVRQSGWRRLRAHGFAFTTSAKRGKTLSGGEDLELGDALRLAGYKLWYEDRLRFQHFMFKERLTWQYLMRMARSTASSQITSVVYYFIFRQPLLTESRFRFLYAKRLLWLSTQIARQPRVLVDTLLRADEETLTHNFEMLRLLYNFKTSVLQRKRAVEVFRQIQALKASFAEDRG</sequence>
<gene>
    <name evidence="2" type="ORF">GCM10011383_35170</name>
</gene>
<dbReference type="RefSeq" id="WP_188815336.1">
    <property type="nucleotide sequence ID" value="NZ_BMHT01000006.1"/>
</dbReference>
<dbReference type="InterPro" id="IPR050834">
    <property type="entry name" value="Glycosyltransf_2"/>
</dbReference>
<dbReference type="CDD" id="cd00761">
    <property type="entry name" value="Glyco_tranf_GTA_type"/>
    <property type="match status" value="1"/>
</dbReference>
<protein>
    <recommendedName>
        <fullName evidence="1">Glycosyltransferase 2-like domain-containing protein</fullName>
    </recommendedName>
</protein>
<dbReference type="Proteomes" id="UP000632273">
    <property type="component" value="Unassembled WGS sequence"/>
</dbReference>
<comment type="caution">
    <text evidence="2">The sequence shown here is derived from an EMBL/GenBank/DDBJ whole genome shotgun (WGS) entry which is preliminary data.</text>
</comment>
<evidence type="ECO:0000313" key="2">
    <source>
        <dbReference type="EMBL" id="GGF20491.1"/>
    </source>
</evidence>
<dbReference type="PANTHER" id="PTHR43685:SF2">
    <property type="entry name" value="GLYCOSYLTRANSFERASE 2-LIKE DOMAIN-CONTAINING PROTEIN"/>
    <property type="match status" value="1"/>
</dbReference>
<evidence type="ECO:0000313" key="3">
    <source>
        <dbReference type="Proteomes" id="UP000632273"/>
    </source>
</evidence>
<dbReference type="Gene3D" id="3.90.550.10">
    <property type="entry name" value="Spore Coat Polysaccharide Biosynthesis Protein SpsA, Chain A"/>
    <property type="match status" value="1"/>
</dbReference>
<feature type="domain" description="Glycosyltransferase 2-like" evidence="1">
    <location>
        <begin position="12"/>
        <end position="142"/>
    </location>
</feature>
<dbReference type="EMBL" id="BMHT01000006">
    <property type="protein sequence ID" value="GGF20491.1"/>
    <property type="molecule type" value="Genomic_DNA"/>
</dbReference>
<organism evidence="2 3">
    <name type="scientific">Hymenobacter cavernae</name>
    <dbReference type="NCBI Taxonomy" id="2044852"/>
    <lineage>
        <taxon>Bacteria</taxon>
        <taxon>Pseudomonadati</taxon>
        <taxon>Bacteroidota</taxon>
        <taxon>Cytophagia</taxon>
        <taxon>Cytophagales</taxon>
        <taxon>Hymenobacteraceae</taxon>
        <taxon>Hymenobacter</taxon>
    </lineage>
</organism>
<dbReference type="PANTHER" id="PTHR43685">
    <property type="entry name" value="GLYCOSYLTRANSFERASE"/>
    <property type="match status" value="1"/>
</dbReference>